<accession>A0AAP8NLC9</accession>
<evidence type="ECO:0000313" key="12">
    <source>
        <dbReference type="Proteomes" id="UP000235914"/>
    </source>
</evidence>
<evidence type="ECO:0000256" key="1">
    <source>
        <dbReference type="ARBA" id="ARBA00004821"/>
    </source>
</evidence>
<dbReference type="EC" id="2.3.1.181" evidence="5 6"/>
<dbReference type="GO" id="GO:0009249">
    <property type="term" value="P:protein lipoylation"/>
    <property type="evidence" value="ECO:0007669"/>
    <property type="project" value="InterPro"/>
</dbReference>
<gene>
    <name evidence="5" type="primary">lipB</name>
    <name evidence="11" type="ORF">CXU09_07065</name>
</gene>
<dbReference type="PIRSF" id="PIRSF016262">
    <property type="entry name" value="LPLase"/>
    <property type="match status" value="1"/>
</dbReference>
<evidence type="ECO:0000256" key="9">
    <source>
        <dbReference type="PIRSR" id="PIRSR016262-3"/>
    </source>
</evidence>
<feature type="binding site" evidence="5 8">
    <location>
        <begin position="138"/>
        <end position="140"/>
    </location>
    <ligand>
        <name>substrate</name>
    </ligand>
</feature>
<proteinExistence type="inferred from homology"/>
<dbReference type="EMBL" id="PJKN01000003">
    <property type="protein sequence ID" value="PNC56365.1"/>
    <property type="molecule type" value="Genomic_DNA"/>
</dbReference>
<dbReference type="Proteomes" id="UP000235914">
    <property type="component" value="Unassembled WGS sequence"/>
</dbReference>
<comment type="pathway">
    <text evidence="1 5 6">Protein modification; protein lipoylation via endogenous pathway; protein N(6)-(lipoyl)lysine from octanoyl-[acyl-carrier-protein]: step 1/2.</text>
</comment>
<evidence type="ECO:0000256" key="7">
    <source>
        <dbReference type="PIRSR" id="PIRSR016262-1"/>
    </source>
</evidence>
<name>A0AAP8NLC9_9BACT</name>
<dbReference type="GO" id="GO:0033819">
    <property type="term" value="F:lipoyl(octanoyl) transferase activity"/>
    <property type="evidence" value="ECO:0007669"/>
    <property type="project" value="UniProtKB-EC"/>
</dbReference>
<dbReference type="PROSITE" id="PS51733">
    <property type="entry name" value="BPL_LPL_CATALYTIC"/>
    <property type="match status" value="1"/>
</dbReference>
<comment type="function">
    <text evidence="4 5 6">Catalyzes the transfer of endogenously produced octanoic acid from octanoyl-acyl-carrier-protein onto the lipoyl domains of lipoate-dependent enzymes. Lipoyl-ACP can also act as a substrate although octanoyl-ACP is likely to be the physiological substrate.</text>
</comment>
<feature type="binding site" evidence="5 8">
    <location>
        <begin position="151"/>
        <end position="153"/>
    </location>
    <ligand>
        <name>substrate</name>
    </ligand>
</feature>
<dbReference type="NCBIfam" id="NF010925">
    <property type="entry name" value="PRK14345.1"/>
    <property type="match status" value="1"/>
</dbReference>
<dbReference type="RefSeq" id="WP_102735655.1">
    <property type="nucleotide sequence ID" value="NZ_PJKN01000003.1"/>
</dbReference>
<dbReference type="AlphaFoldDB" id="A0AAP8NLC9"/>
<dbReference type="InterPro" id="IPR004143">
    <property type="entry name" value="BPL_LPL_catalytic"/>
</dbReference>
<comment type="miscellaneous">
    <text evidence="5">In the reaction, the free carboxyl group of octanoic acid is attached via an amide linkage to the epsilon-amino group of a specific lysine residue of lipoyl domains of lipoate-dependent enzymes.</text>
</comment>
<dbReference type="InterPro" id="IPR045864">
    <property type="entry name" value="aa-tRNA-synth_II/BPL/LPL"/>
</dbReference>
<feature type="binding site" evidence="5 8">
    <location>
        <begin position="71"/>
        <end position="78"/>
    </location>
    <ligand>
        <name>substrate</name>
    </ligand>
</feature>
<keyword evidence="3 5" id="KW-0012">Acyltransferase</keyword>
<evidence type="ECO:0000256" key="2">
    <source>
        <dbReference type="ARBA" id="ARBA00022679"/>
    </source>
</evidence>
<feature type="site" description="Lowers pKa of active site Cys" evidence="5 9">
    <location>
        <position position="135"/>
    </location>
</feature>
<comment type="caution">
    <text evidence="11">The sequence shown here is derived from an EMBL/GenBank/DDBJ whole genome shotgun (WGS) entry which is preliminary data.</text>
</comment>
<dbReference type="InterPro" id="IPR020605">
    <property type="entry name" value="Octanoyltransferase_CS"/>
</dbReference>
<evidence type="ECO:0000256" key="6">
    <source>
        <dbReference type="PIRNR" id="PIRNR016262"/>
    </source>
</evidence>
<dbReference type="GO" id="GO:0005737">
    <property type="term" value="C:cytoplasm"/>
    <property type="evidence" value="ECO:0007669"/>
    <property type="project" value="UniProtKB-SubCell"/>
</dbReference>
<dbReference type="CDD" id="cd16444">
    <property type="entry name" value="LipB"/>
    <property type="match status" value="1"/>
</dbReference>
<evidence type="ECO:0000259" key="10">
    <source>
        <dbReference type="PROSITE" id="PS51733"/>
    </source>
</evidence>
<comment type="subcellular location">
    <subcellularLocation>
        <location evidence="5">Cytoplasm</location>
    </subcellularLocation>
</comment>
<comment type="catalytic activity">
    <reaction evidence="5 6">
        <text>octanoyl-[ACP] + L-lysyl-[protein] = N(6)-octanoyl-L-lysyl-[protein] + holo-[ACP] + H(+)</text>
        <dbReference type="Rhea" id="RHEA:17665"/>
        <dbReference type="Rhea" id="RHEA-COMP:9636"/>
        <dbReference type="Rhea" id="RHEA-COMP:9685"/>
        <dbReference type="Rhea" id="RHEA-COMP:9752"/>
        <dbReference type="Rhea" id="RHEA-COMP:9928"/>
        <dbReference type="ChEBI" id="CHEBI:15378"/>
        <dbReference type="ChEBI" id="CHEBI:29969"/>
        <dbReference type="ChEBI" id="CHEBI:64479"/>
        <dbReference type="ChEBI" id="CHEBI:78463"/>
        <dbReference type="ChEBI" id="CHEBI:78809"/>
        <dbReference type="EC" id="2.3.1.181"/>
    </reaction>
</comment>
<dbReference type="PROSITE" id="PS01313">
    <property type="entry name" value="LIPB"/>
    <property type="match status" value="1"/>
</dbReference>
<dbReference type="NCBIfam" id="TIGR00214">
    <property type="entry name" value="lipB"/>
    <property type="match status" value="1"/>
</dbReference>
<dbReference type="Pfam" id="PF21948">
    <property type="entry name" value="LplA-B_cat"/>
    <property type="match status" value="1"/>
</dbReference>
<evidence type="ECO:0000256" key="4">
    <source>
        <dbReference type="ARBA" id="ARBA00024732"/>
    </source>
</evidence>
<dbReference type="SUPFAM" id="SSF55681">
    <property type="entry name" value="Class II aaRS and biotin synthetases"/>
    <property type="match status" value="1"/>
</dbReference>
<sequence>MNIIRIPGLADYQETLRLQEQLVRAHQEDPDRENELLLLEHAGVYTIGRTRNHASLHPGSVLPFPVHEINRGGQATYHGPGQLVGYPITDLNRCGRDLHRYVTTLENTLIETCARFGVQARIREGLVGVWVENRKIASIGVGVKKWIAMHGFALNITRKSLPPFLAITPCGIQGVQMTCLEDEMSSPLPEGNLLKCFGDVFAALWEEKFNRH</sequence>
<keyword evidence="2 5" id="KW-0808">Transferase</keyword>
<evidence type="ECO:0000256" key="8">
    <source>
        <dbReference type="PIRSR" id="PIRSR016262-2"/>
    </source>
</evidence>
<dbReference type="HAMAP" id="MF_00013">
    <property type="entry name" value="LipB"/>
    <property type="match status" value="1"/>
</dbReference>
<dbReference type="InterPro" id="IPR000544">
    <property type="entry name" value="Octanoyltransferase"/>
</dbReference>
<dbReference type="PANTHER" id="PTHR10993:SF7">
    <property type="entry name" value="LIPOYLTRANSFERASE 2, MITOCHONDRIAL-RELATED"/>
    <property type="match status" value="1"/>
</dbReference>
<reference evidence="11 12" key="1">
    <citation type="journal article" date="2017" name="BMC Genomics">
        <title>Genome sequencing of 39 Akkermansia muciniphila isolates reveals its population structure, genomic and functional diverisity, and global distribution in mammalian gut microbiotas.</title>
        <authorList>
            <person name="Guo X."/>
            <person name="Li S."/>
            <person name="Zhang J."/>
            <person name="Wu F."/>
            <person name="Li X."/>
            <person name="Wu D."/>
            <person name="Zhang M."/>
            <person name="Ou Z."/>
            <person name="Jie Z."/>
            <person name="Yan Q."/>
            <person name="Li P."/>
            <person name="Yi J."/>
            <person name="Peng Y."/>
        </authorList>
    </citation>
    <scope>NUCLEOTIDE SEQUENCE [LARGE SCALE GENOMIC DNA]</scope>
    <source>
        <strain evidence="11 12">GP43</strain>
    </source>
</reference>
<evidence type="ECO:0000256" key="3">
    <source>
        <dbReference type="ARBA" id="ARBA00023315"/>
    </source>
</evidence>
<dbReference type="PANTHER" id="PTHR10993">
    <property type="entry name" value="OCTANOYLTRANSFERASE"/>
    <property type="match status" value="1"/>
</dbReference>
<feature type="domain" description="BPL/LPL catalytic" evidence="10">
    <location>
        <begin position="30"/>
        <end position="209"/>
    </location>
</feature>
<dbReference type="Gene3D" id="3.30.930.10">
    <property type="entry name" value="Bira Bifunctional Protein, Domain 2"/>
    <property type="match status" value="1"/>
</dbReference>
<protein>
    <recommendedName>
        <fullName evidence="5 6">Octanoyltransferase</fullName>
        <ecNumber evidence="5 6">2.3.1.181</ecNumber>
    </recommendedName>
    <alternativeName>
        <fullName evidence="5">Lipoate-protein ligase B</fullName>
    </alternativeName>
    <alternativeName>
        <fullName evidence="5">Lipoyl/octanoyl transferase</fullName>
    </alternativeName>
    <alternativeName>
        <fullName evidence="5">Octanoyl-[acyl-carrier-protein]-protein N-octanoyltransferase</fullName>
    </alternativeName>
</protein>
<keyword evidence="5" id="KW-0963">Cytoplasm</keyword>
<comment type="similarity">
    <text evidence="5 6">Belongs to the LipB family.</text>
</comment>
<evidence type="ECO:0000256" key="5">
    <source>
        <dbReference type="HAMAP-Rule" id="MF_00013"/>
    </source>
</evidence>
<evidence type="ECO:0000313" key="11">
    <source>
        <dbReference type="EMBL" id="PNC56365.1"/>
    </source>
</evidence>
<organism evidence="11 12">
    <name type="scientific">Akkermansia muciniphila</name>
    <dbReference type="NCBI Taxonomy" id="239935"/>
    <lineage>
        <taxon>Bacteria</taxon>
        <taxon>Pseudomonadati</taxon>
        <taxon>Verrucomicrobiota</taxon>
        <taxon>Verrucomicrobiia</taxon>
        <taxon>Verrucomicrobiales</taxon>
        <taxon>Akkermansiaceae</taxon>
        <taxon>Akkermansia</taxon>
    </lineage>
</organism>
<feature type="active site" description="Acyl-thioester intermediate" evidence="5 7">
    <location>
        <position position="170"/>
    </location>
</feature>